<dbReference type="EMBL" id="BARW01017160">
    <property type="protein sequence ID" value="GAI99531.1"/>
    <property type="molecule type" value="Genomic_DNA"/>
</dbReference>
<proteinExistence type="predicted"/>
<evidence type="ECO:0000313" key="1">
    <source>
        <dbReference type="EMBL" id="GAI99531.1"/>
    </source>
</evidence>
<name>X1U7F6_9ZZZZ</name>
<comment type="caution">
    <text evidence="1">The sequence shown here is derived from an EMBL/GenBank/DDBJ whole genome shotgun (WGS) entry which is preliminary data.</text>
</comment>
<protein>
    <submittedName>
        <fullName evidence="1">Uncharacterized protein</fullName>
    </submittedName>
</protein>
<feature type="non-terminal residue" evidence="1">
    <location>
        <position position="1"/>
    </location>
</feature>
<organism evidence="1">
    <name type="scientific">marine sediment metagenome</name>
    <dbReference type="NCBI Taxonomy" id="412755"/>
    <lineage>
        <taxon>unclassified sequences</taxon>
        <taxon>metagenomes</taxon>
        <taxon>ecological metagenomes</taxon>
    </lineage>
</organism>
<gene>
    <name evidence="1" type="ORF">S12H4_29706</name>
</gene>
<sequence length="241" mass="26926">AVDDQRNYTAARLRLCRDSQQGDPVLFYTQELSRNFKDPKDQFGNRHLIKVFTPGRFQAAADEVITGKFQDALLAHKSTIPDYSPMTDIHSTRMNLFMDAPTAQFLEDDGIRIDGLTEDFQGIESVSATPFMDTVAQDASLIKREVAHLKGKLAFVKDDMADYLEGINVKLVNEDVFAEALARAPKVPADLVQTYLSIRERLSKLEGQLGHVQSTIFQETAPKIRMPRAVENAQPTLAIAV</sequence>
<reference evidence="1" key="1">
    <citation type="journal article" date="2014" name="Front. Microbiol.">
        <title>High frequency of phylogenetically diverse reductive dehalogenase-homologous genes in deep subseafloor sedimentary metagenomes.</title>
        <authorList>
            <person name="Kawai M."/>
            <person name="Futagami T."/>
            <person name="Toyoda A."/>
            <person name="Takaki Y."/>
            <person name="Nishi S."/>
            <person name="Hori S."/>
            <person name="Arai W."/>
            <person name="Tsubouchi T."/>
            <person name="Morono Y."/>
            <person name="Uchiyama I."/>
            <person name="Ito T."/>
            <person name="Fujiyama A."/>
            <person name="Inagaki F."/>
            <person name="Takami H."/>
        </authorList>
    </citation>
    <scope>NUCLEOTIDE SEQUENCE</scope>
    <source>
        <strain evidence="1">Expedition CK06-06</strain>
    </source>
</reference>
<accession>X1U7F6</accession>
<dbReference type="AlphaFoldDB" id="X1U7F6"/>